<evidence type="ECO:0000259" key="3">
    <source>
        <dbReference type="Pfam" id="PF04453"/>
    </source>
</evidence>
<accession>A0ABS0J082</accession>
<dbReference type="PANTHER" id="PTHR30189:SF1">
    <property type="entry name" value="LPS-ASSEMBLY PROTEIN LPTD"/>
    <property type="match status" value="1"/>
</dbReference>
<proteinExistence type="inferred from homology"/>
<feature type="region of interest" description="Disordered" evidence="1">
    <location>
        <begin position="484"/>
        <end position="506"/>
    </location>
</feature>
<feature type="chain" id="PRO_5046345137" evidence="2">
    <location>
        <begin position="32"/>
        <end position="781"/>
    </location>
</feature>
<feature type="domain" description="LptD C-terminal" evidence="3">
    <location>
        <begin position="309"/>
        <end position="719"/>
    </location>
</feature>
<evidence type="ECO:0000313" key="5">
    <source>
        <dbReference type="Proteomes" id="UP001194469"/>
    </source>
</evidence>
<dbReference type="HAMAP" id="MF_01411">
    <property type="entry name" value="LPS_assembly_LptD"/>
    <property type="match status" value="1"/>
</dbReference>
<sequence>MTDGRLRPLAGFAAYVFLLLSGILLAGGAHAAQQPQPNVLQMRTEDDREVTWNLTADTVTSQNDSKIIEAEGRVALRRGQDYLKADYIRYYSTTNWVYLKGNVEVHFGKDDIAAEEAEFDLRSRTGWMKNGRIFMGEPHAYFAGERIDKNWGDLYTFTNAKITVCDGDTPAWSLTAEEAVVEIDGYARLWRSNFQVKDSDVAYSPYFVMPAKRTRQSGFLMPQYGISSRDGFYYNQPYYWVLDETSDVTLNEYAMSERGFMHGVEYRSRPTTDQTTWLRLDWLYDNEVVDSDGDDPIDGSDGLVRTNHERYWLRGMFEQRLGDPRWRLKGDLDFVSDQNYLREFKRGLGGFSDSRDNLFSLFGRDINERDRYRTSQVMLTRDWDRVSVALGGRYDQDPELGNGNRSYSSDSLPQRLPEADVYLHRGALFEGLPLEVQASAQSVYFHRRNGTQGARHDVHPQVVLPVNGKYGSVISSVGLRQTVYDTERRESLPGDGGDSSGESRTLPDYNIAASTEVARVYRVESAPLTLTAENAGQSRWTGIRHALQPRVEYNNLPLLDQEDNPRYDGDDRIGARNELVYSITNVFTRKREVVRMKTNDEGVAEPDLGTDYLEFLRVKLQSGYDIREANRDDELDTYERRPVLDYRAEVQYFPVAWLAWHSISAWSPYTGDVTQHDHGLTLIDANRGQLTLGYNWRSSLAEYNRKRDYDINALYLRGEASVWGPWSVGGEYRVDIENGTDLERIFDIIYTHQCFKLIGRTTFDREEERYEVLVVLPGLSD</sequence>
<name>A0ABS0J082_9BACT</name>
<comment type="caution">
    <text evidence="4">The sequence shown here is derived from an EMBL/GenBank/DDBJ whole genome shotgun (WGS) entry which is preliminary data.</text>
</comment>
<dbReference type="Pfam" id="PF04453">
    <property type="entry name" value="LptD"/>
    <property type="match status" value="1"/>
</dbReference>
<dbReference type="PANTHER" id="PTHR30189">
    <property type="entry name" value="LPS-ASSEMBLY PROTEIN"/>
    <property type="match status" value="1"/>
</dbReference>
<dbReference type="Proteomes" id="UP001194469">
    <property type="component" value="Unassembled WGS sequence"/>
</dbReference>
<dbReference type="InterPro" id="IPR007543">
    <property type="entry name" value="LptD_C"/>
</dbReference>
<dbReference type="EMBL" id="VRYY01000042">
    <property type="protein sequence ID" value="MBG3875837.1"/>
    <property type="molecule type" value="Genomic_DNA"/>
</dbReference>
<gene>
    <name evidence="4" type="ORF">FVW20_02045</name>
</gene>
<feature type="signal peptide" evidence="2">
    <location>
        <begin position="1"/>
        <end position="31"/>
    </location>
</feature>
<dbReference type="InterPro" id="IPR020889">
    <property type="entry name" value="LipoPS_assembly_LptD"/>
</dbReference>
<evidence type="ECO:0000256" key="1">
    <source>
        <dbReference type="SAM" id="MobiDB-lite"/>
    </source>
</evidence>
<evidence type="ECO:0000313" key="4">
    <source>
        <dbReference type="EMBL" id="MBG3875837.1"/>
    </source>
</evidence>
<keyword evidence="2" id="KW-0732">Signal</keyword>
<reference evidence="4 5" key="1">
    <citation type="submission" date="2019-08" db="EMBL/GenBank/DDBJ databases">
        <authorList>
            <person name="Luo N."/>
        </authorList>
    </citation>
    <scope>NUCLEOTIDE SEQUENCE [LARGE SCALE GENOMIC DNA]</scope>
    <source>
        <strain evidence="4 5">NCIMB 9442</strain>
    </source>
</reference>
<protein>
    <submittedName>
        <fullName evidence="4">LPS-assembly protein LptD</fullName>
    </submittedName>
</protein>
<dbReference type="RefSeq" id="WP_196608081.1">
    <property type="nucleotide sequence ID" value="NZ_VRYY01000042.1"/>
</dbReference>
<evidence type="ECO:0000256" key="2">
    <source>
        <dbReference type="SAM" id="SignalP"/>
    </source>
</evidence>
<organism evidence="4 5">
    <name type="scientific">Nitratidesulfovibrio oxamicus</name>
    <dbReference type="NCBI Taxonomy" id="32016"/>
    <lineage>
        <taxon>Bacteria</taxon>
        <taxon>Pseudomonadati</taxon>
        <taxon>Thermodesulfobacteriota</taxon>
        <taxon>Desulfovibrionia</taxon>
        <taxon>Desulfovibrionales</taxon>
        <taxon>Desulfovibrionaceae</taxon>
        <taxon>Nitratidesulfovibrio</taxon>
    </lineage>
</organism>
<dbReference type="InterPro" id="IPR050218">
    <property type="entry name" value="LptD"/>
</dbReference>
<dbReference type="Gene3D" id="2.60.450.10">
    <property type="entry name" value="Lipopolysaccharide (LPS) transport protein A like domain"/>
    <property type="match status" value="1"/>
</dbReference>
<keyword evidence="5" id="KW-1185">Reference proteome</keyword>